<sequence length="614" mass="68003">MKKGRWLHRLAVVLGTAAAAVMLTQVPAAARDLICKEDTTYKINATEIRTVDFISGPIMPGDTLKVQGKQEIFPAGNGTPESVQQIVAMDVAEYWYYPKESVATGPFTNHFVTEHPSDGYKAGIVNAQLLEALKGLEFVTTKIYNRQGEYVEVISGFVNNTGKILRVAANGEGPACNNMGALNEFDGEGNCIRTYNLRAKGMIVRIYEPECDLTYDLDGGSLQGKTNPSTYTVATLEPYSVKIWGPVKEGFHCTSMGTSDGRSSLFGNDFTKGIENGQRYFIHEYWPGYFGYAGGTGQNRDFWFSFNKGYTAVFHGNGGTVNGLDTWISEVDRDKDSTWPYKYTDVNFTPVRAGYQFEGWYLDENFDQKFYGFQDDRTYDTTGHADWKIPFWTTRSDYITDLYAKWSGGTEPMPSTAPLPSEAPTPSTAPLPSEAPTPSTAPTPTKAPEQSVTPGNTQTPTPTAAPALPKKGSQHKVKGLIYKVTASTASKKTVTVMRPVKKTEKKITIPAYVKLGSYTYQVTSINAKAFRNNKRLVQVTIGAKITKIGRQAFEGCKNLKKITIRSKAVKKIEVNAFRKVKKGAKIYVPKAKYKAYKKYLKAAKITKDIKVIRK</sequence>
<dbReference type="Proteomes" id="UP001652409">
    <property type="component" value="Unassembled WGS sequence"/>
</dbReference>
<dbReference type="Pfam" id="PF09479">
    <property type="entry name" value="Flg_new"/>
    <property type="match status" value="1"/>
</dbReference>
<gene>
    <name evidence="3" type="ORF">OCV61_14940</name>
</gene>
<reference evidence="3 4" key="1">
    <citation type="journal article" date="2021" name="ISME Commun">
        <title>Automated analysis of genomic sequences facilitates high-throughput and comprehensive description of bacteria.</title>
        <authorList>
            <person name="Hitch T.C.A."/>
        </authorList>
    </citation>
    <scope>NUCLEOTIDE SEQUENCE [LARGE SCALE GENOMIC DNA]</scope>
    <source>
        <strain evidence="3 4">Sanger_23</strain>
    </source>
</reference>
<evidence type="ECO:0000256" key="1">
    <source>
        <dbReference type="SAM" id="MobiDB-lite"/>
    </source>
</evidence>
<evidence type="ECO:0000313" key="3">
    <source>
        <dbReference type="EMBL" id="MCU6766682.1"/>
    </source>
</evidence>
<organism evidence="3 4">
    <name type="scientific">Blautia ammoniilytica</name>
    <dbReference type="NCBI Taxonomy" id="2981782"/>
    <lineage>
        <taxon>Bacteria</taxon>
        <taxon>Bacillati</taxon>
        <taxon>Bacillota</taxon>
        <taxon>Clostridia</taxon>
        <taxon>Lachnospirales</taxon>
        <taxon>Lachnospiraceae</taxon>
        <taxon>Blautia</taxon>
    </lineage>
</organism>
<dbReference type="EMBL" id="JAOQJL010000036">
    <property type="protein sequence ID" value="MCU6766682.1"/>
    <property type="molecule type" value="Genomic_DNA"/>
</dbReference>
<accession>A0ABT2TYM3</accession>
<feature type="region of interest" description="Disordered" evidence="1">
    <location>
        <begin position="411"/>
        <end position="476"/>
    </location>
</feature>
<keyword evidence="4" id="KW-1185">Reference proteome</keyword>
<dbReference type="RefSeq" id="WP_262583125.1">
    <property type="nucleotide sequence ID" value="NZ_JAOQJL010000036.1"/>
</dbReference>
<dbReference type="InterPro" id="IPR013378">
    <property type="entry name" value="InlB-like_B-rpt"/>
</dbReference>
<keyword evidence="2" id="KW-0732">Signal</keyword>
<feature type="compositionally biased region" description="Low complexity" evidence="1">
    <location>
        <begin position="453"/>
        <end position="469"/>
    </location>
</feature>
<name>A0ABT2TYM3_9FIRM</name>
<dbReference type="Gene3D" id="3.80.10.10">
    <property type="entry name" value="Ribonuclease Inhibitor"/>
    <property type="match status" value="1"/>
</dbReference>
<comment type="caution">
    <text evidence="3">The sequence shown here is derived from an EMBL/GenBank/DDBJ whole genome shotgun (WGS) entry which is preliminary data.</text>
</comment>
<evidence type="ECO:0000313" key="4">
    <source>
        <dbReference type="Proteomes" id="UP001652409"/>
    </source>
</evidence>
<evidence type="ECO:0000256" key="2">
    <source>
        <dbReference type="SAM" id="SignalP"/>
    </source>
</evidence>
<feature type="compositionally biased region" description="Pro residues" evidence="1">
    <location>
        <begin position="415"/>
        <end position="441"/>
    </location>
</feature>
<dbReference type="InterPro" id="IPR032675">
    <property type="entry name" value="LRR_dom_sf"/>
</dbReference>
<dbReference type="InterPro" id="IPR026906">
    <property type="entry name" value="LRR_5"/>
</dbReference>
<dbReference type="Pfam" id="PF13306">
    <property type="entry name" value="LRR_5"/>
    <property type="match status" value="1"/>
</dbReference>
<feature type="chain" id="PRO_5045760042" evidence="2">
    <location>
        <begin position="31"/>
        <end position="614"/>
    </location>
</feature>
<protein>
    <submittedName>
        <fullName evidence="3">Leucine-rich repeat protein</fullName>
    </submittedName>
</protein>
<proteinExistence type="predicted"/>
<feature type="signal peptide" evidence="2">
    <location>
        <begin position="1"/>
        <end position="30"/>
    </location>
</feature>